<evidence type="ECO:0000313" key="1">
    <source>
        <dbReference type="EMBL" id="JAH91617.1"/>
    </source>
</evidence>
<dbReference type="EMBL" id="GBXM01016960">
    <property type="protein sequence ID" value="JAH91617.1"/>
    <property type="molecule type" value="Transcribed_RNA"/>
</dbReference>
<name>A0A0E9WMM6_ANGAN</name>
<dbReference type="AlphaFoldDB" id="A0A0E9WMM6"/>
<protein>
    <submittedName>
        <fullName evidence="1">Uncharacterized protein</fullName>
    </submittedName>
</protein>
<proteinExistence type="predicted"/>
<reference evidence="1" key="1">
    <citation type="submission" date="2014-11" db="EMBL/GenBank/DDBJ databases">
        <authorList>
            <person name="Amaro Gonzalez C."/>
        </authorList>
    </citation>
    <scope>NUCLEOTIDE SEQUENCE</scope>
</reference>
<reference evidence="1" key="2">
    <citation type="journal article" date="2015" name="Fish Shellfish Immunol.">
        <title>Early steps in the European eel (Anguilla anguilla)-Vibrio vulnificus interaction in the gills: Role of the RtxA13 toxin.</title>
        <authorList>
            <person name="Callol A."/>
            <person name="Pajuelo D."/>
            <person name="Ebbesson L."/>
            <person name="Teles M."/>
            <person name="MacKenzie S."/>
            <person name="Amaro C."/>
        </authorList>
    </citation>
    <scope>NUCLEOTIDE SEQUENCE</scope>
</reference>
<sequence length="58" mass="6557">MCLTTFISLGLQHNFKVHEAQLRINYCNRALIGSVYGRARLCDNLTSASTYISTIYTL</sequence>
<accession>A0A0E9WMM6</accession>
<organism evidence="1">
    <name type="scientific">Anguilla anguilla</name>
    <name type="common">European freshwater eel</name>
    <name type="synonym">Muraena anguilla</name>
    <dbReference type="NCBI Taxonomy" id="7936"/>
    <lineage>
        <taxon>Eukaryota</taxon>
        <taxon>Metazoa</taxon>
        <taxon>Chordata</taxon>
        <taxon>Craniata</taxon>
        <taxon>Vertebrata</taxon>
        <taxon>Euteleostomi</taxon>
        <taxon>Actinopterygii</taxon>
        <taxon>Neopterygii</taxon>
        <taxon>Teleostei</taxon>
        <taxon>Anguilliformes</taxon>
        <taxon>Anguillidae</taxon>
        <taxon>Anguilla</taxon>
    </lineage>
</organism>